<dbReference type="Gene3D" id="3.10.20.30">
    <property type="match status" value="1"/>
</dbReference>
<dbReference type="GO" id="GO:0005525">
    <property type="term" value="F:GTP binding"/>
    <property type="evidence" value="ECO:0007669"/>
    <property type="project" value="InterPro"/>
</dbReference>
<proteinExistence type="predicted"/>
<protein>
    <recommendedName>
        <fullName evidence="5">TGS domain-containing protein</fullName>
    </recommendedName>
</protein>
<feature type="domain" description="TGS" evidence="5">
    <location>
        <begin position="262"/>
        <end position="345"/>
    </location>
</feature>
<dbReference type="Gene3D" id="3.40.50.300">
    <property type="entry name" value="P-loop containing nucleotide triphosphate hydrolases"/>
    <property type="match status" value="1"/>
</dbReference>
<dbReference type="Pfam" id="PF06071">
    <property type="entry name" value="YchF-GTPase_C"/>
    <property type="match status" value="1"/>
</dbReference>
<dbReference type="GO" id="GO:0005524">
    <property type="term" value="F:ATP binding"/>
    <property type="evidence" value="ECO:0007669"/>
    <property type="project" value="UniProtKB-KW"/>
</dbReference>
<dbReference type="SUPFAM" id="SSF81271">
    <property type="entry name" value="TGS-like"/>
    <property type="match status" value="1"/>
</dbReference>
<comment type="cofactor">
    <cofactor evidence="1">
        <name>Mg(2+)</name>
        <dbReference type="ChEBI" id="CHEBI:18420"/>
    </cofactor>
</comment>
<dbReference type="PANTHER" id="PTHR23305">
    <property type="entry name" value="OBG GTPASE FAMILY"/>
    <property type="match status" value="1"/>
</dbReference>
<dbReference type="STRING" id="1121391.SAMN02745206_01283"/>
<keyword evidence="3" id="KW-0547">Nucleotide-binding</keyword>
<reference evidence="7" key="1">
    <citation type="submission" date="2016-11" db="EMBL/GenBank/DDBJ databases">
        <authorList>
            <person name="Varghese N."/>
            <person name="Submissions S."/>
        </authorList>
    </citation>
    <scope>NUCLEOTIDE SEQUENCE [LARGE SCALE GENOMIC DNA]</scope>
    <source>
        <strain evidence="7">DSM 9756</strain>
    </source>
</reference>
<dbReference type="Gene3D" id="1.10.150.300">
    <property type="entry name" value="TGS-like domain"/>
    <property type="match status" value="1"/>
</dbReference>
<dbReference type="InterPro" id="IPR027417">
    <property type="entry name" value="P-loop_NTPase"/>
</dbReference>
<accession>A0A1M4YK46</accession>
<dbReference type="OrthoDB" id="9810373at2"/>
<evidence type="ECO:0000256" key="2">
    <source>
        <dbReference type="ARBA" id="ARBA00022723"/>
    </source>
</evidence>
<dbReference type="GO" id="GO:0016887">
    <property type="term" value="F:ATP hydrolysis activity"/>
    <property type="evidence" value="ECO:0007669"/>
    <property type="project" value="InterPro"/>
</dbReference>
<dbReference type="PROSITE" id="PS51880">
    <property type="entry name" value="TGS"/>
    <property type="match status" value="1"/>
</dbReference>
<dbReference type="InterPro" id="IPR004396">
    <property type="entry name" value="ATPase_YchF/OLA1"/>
</dbReference>
<evidence type="ECO:0000313" key="7">
    <source>
        <dbReference type="Proteomes" id="UP000184076"/>
    </source>
</evidence>
<dbReference type="Proteomes" id="UP000184076">
    <property type="component" value="Unassembled WGS sequence"/>
</dbReference>
<dbReference type="CDD" id="cd04867">
    <property type="entry name" value="TGS_YchF_OLA1"/>
    <property type="match status" value="1"/>
</dbReference>
<dbReference type="FunFam" id="3.10.20.30:FF:000001">
    <property type="entry name" value="Ribosome-binding ATPase YchF"/>
    <property type="match status" value="1"/>
</dbReference>
<name>A0A1M4YK46_9BACT</name>
<dbReference type="InterPro" id="IPR012676">
    <property type="entry name" value="TGS-like"/>
</dbReference>
<dbReference type="PANTHER" id="PTHR23305:SF18">
    <property type="entry name" value="OBG-TYPE G DOMAIN-CONTAINING PROTEIN"/>
    <property type="match status" value="1"/>
</dbReference>
<evidence type="ECO:0000313" key="6">
    <source>
        <dbReference type="EMBL" id="SHF06067.1"/>
    </source>
</evidence>
<dbReference type="InterPro" id="IPR012675">
    <property type="entry name" value="Beta-grasp_dom_sf"/>
</dbReference>
<evidence type="ECO:0000256" key="4">
    <source>
        <dbReference type="ARBA" id="ARBA00022840"/>
    </source>
</evidence>
<keyword evidence="2" id="KW-0479">Metal-binding</keyword>
<evidence type="ECO:0000259" key="5">
    <source>
        <dbReference type="PROSITE" id="PS51880"/>
    </source>
</evidence>
<dbReference type="PIRSF" id="PIRSF006641">
    <property type="entry name" value="CHP00092"/>
    <property type="match status" value="1"/>
</dbReference>
<dbReference type="GO" id="GO:0046872">
    <property type="term" value="F:metal ion binding"/>
    <property type="evidence" value="ECO:0007669"/>
    <property type="project" value="UniProtKB-KW"/>
</dbReference>
<gene>
    <name evidence="6" type="ORF">SAMN02745206_01283</name>
</gene>
<dbReference type="AlphaFoldDB" id="A0A1M4YK46"/>
<keyword evidence="7" id="KW-1185">Reference proteome</keyword>
<dbReference type="InterPro" id="IPR004095">
    <property type="entry name" value="TGS"/>
</dbReference>
<dbReference type="InterPro" id="IPR013029">
    <property type="entry name" value="YchF_C"/>
</dbReference>
<evidence type="ECO:0000256" key="1">
    <source>
        <dbReference type="ARBA" id="ARBA00001946"/>
    </source>
</evidence>
<keyword evidence="4" id="KW-0067">ATP-binding</keyword>
<sequence>MKLGIVGLNRAGKTTIFNALTRRTGEAVPTGGQAAPALGAVSVPDARLEWLNDLYQPKKKTPAQVTYLDLQGMPGAADQKKEYMALLLTHMRPVAAFLMVVRNFHDPVMGAPDPAGDVRTLEEEFILADLATVEKRLERIAAERGKGRKVSETETALLERCAELLNAERPLRDDPELAAAPELRGYTFLSAKPVLVVINNDDDDEAMPALPEGSPEAMVIRGRLEMEMAQLSEEDAVIFREDYGIAESALDRVIRRSFRLLGLGTFFTVGDDEVKAWTIPVGIPAVEAAGVIHSDMQKGFIRAEVVAYDDLKRCGDYAAARKQGLVRLEGRDYPVRDGDIIHFRFNV</sequence>
<dbReference type="EMBL" id="FQVB01000010">
    <property type="protein sequence ID" value="SHF06067.1"/>
    <property type="molecule type" value="Genomic_DNA"/>
</dbReference>
<evidence type="ECO:0000256" key="3">
    <source>
        <dbReference type="ARBA" id="ARBA00022741"/>
    </source>
</evidence>
<dbReference type="GO" id="GO:0005737">
    <property type="term" value="C:cytoplasm"/>
    <property type="evidence" value="ECO:0007669"/>
    <property type="project" value="TreeGrafter"/>
</dbReference>
<dbReference type="SUPFAM" id="SSF52540">
    <property type="entry name" value="P-loop containing nucleoside triphosphate hydrolases"/>
    <property type="match status" value="1"/>
</dbReference>
<dbReference type="RefSeq" id="WP_073038054.1">
    <property type="nucleotide sequence ID" value="NZ_FQVB01000010.1"/>
</dbReference>
<organism evidence="6 7">
    <name type="scientific">Desulfacinum infernum DSM 9756</name>
    <dbReference type="NCBI Taxonomy" id="1121391"/>
    <lineage>
        <taxon>Bacteria</taxon>
        <taxon>Pseudomonadati</taxon>
        <taxon>Thermodesulfobacteriota</taxon>
        <taxon>Syntrophobacteria</taxon>
        <taxon>Syntrophobacterales</taxon>
        <taxon>Syntrophobacteraceae</taxon>
        <taxon>Desulfacinum</taxon>
    </lineage>
</organism>
<dbReference type="InterPro" id="IPR023192">
    <property type="entry name" value="TGS-like_dom_sf"/>
</dbReference>